<proteinExistence type="predicted"/>
<gene>
    <name evidence="2" type="ORF">ES332_A05G278200v1</name>
</gene>
<dbReference type="AlphaFoldDB" id="A0A5D2QJU3"/>
<feature type="region of interest" description="Disordered" evidence="1">
    <location>
        <begin position="1"/>
        <end position="35"/>
    </location>
</feature>
<sequence length="93" mass="10256">MQKAAMNASFCNQRDEERWKGSGGKNPNRSSQKGISDLIEMKKEGLQLIDHATLRYGPIGSRSIDGHSPTKRDGPELLMTQLLAILFSVMPAV</sequence>
<dbReference type="Proteomes" id="UP000322667">
    <property type="component" value="Chromosome A05"/>
</dbReference>
<feature type="compositionally biased region" description="Polar residues" evidence="1">
    <location>
        <begin position="25"/>
        <end position="34"/>
    </location>
</feature>
<accession>A0A5D2QJU3</accession>
<evidence type="ECO:0000256" key="1">
    <source>
        <dbReference type="SAM" id="MobiDB-lite"/>
    </source>
</evidence>
<evidence type="ECO:0000313" key="3">
    <source>
        <dbReference type="Proteomes" id="UP000322667"/>
    </source>
</evidence>
<name>A0A5D2QJU3_GOSTO</name>
<reference evidence="2 3" key="1">
    <citation type="submission" date="2019-07" db="EMBL/GenBank/DDBJ databases">
        <title>WGS assembly of Gossypium tomentosum.</title>
        <authorList>
            <person name="Chen Z.J."/>
            <person name="Sreedasyam A."/>
            <person name="Ando A."/>
            <person name="Song Q."/>
            <person name="De L."/>
            <person name="Hulse-Kemp A."/>
            <person name="Ding M."/>
            <person name="Ye W."/>
            <person name="Kirkbride R."/>
            <person name="Jenkins J."/>
            <person name="Plott C."/>
            <person name="Lovell J."/>
            <person name="Lin Y.-M."/>
            <person name="Vaughn R."/>
            <person name="Liu B."/>
            <person name="Li W."/>
            <person name="Simpson S."/>
            <person name="Scheffler B."/>
            <person name="Saski C."/>
            <person name="Grover C."/>
            <person name="Hu G."/>
            <person name="Conover J."/>
            <person name="Carlson J."/>
            <person name="Shu S."/>
            <person name="Boston L."/>
            <person name="Williams M."/>
            <person name="Peterson D."/>
            <person name="Mcgee K."/>
            <person name="Jones D."/>
            <person name="Wendel J."/>
            <person name="Stelly D."/>
            <person name="Grimwood J."/>
            <person name="Schmutz J."/>
        </authorList>
    </citation>
    <scope>NUCLEOTIDE SEQUENCE [LARGE SCALE GENOMIC DNA]</scope>
    <source>
        <strain evidence="2">7179.01</strain>
    </source>
</reference>
<dbReference type="EMBL" id="CM017614">
    <property type="protein sequence ID" value="TYI28917.1"/>
    <property type="molecule type" value="Genomic_DNA"/>
</dbReference>
<protein>
    <submittedName>
        <fullName evidence="2">Uncharacterized protein</fullName>
    </submittedName>
</protein>
<keyword evidence="3" id="KW-1185">Reference proteome</keyword>
<organism evidence="2 3">
    <name type="scientific">Gossypium tomentosum</name>
    <name type="common">Hawaiian cotton</name>
    <name type="synonym">Gossypium sandvicense</name>
    <dbReference type="NCBI Taxonomy" id="34277"/>
    <lineage>
        <taxon>Eukaryota</taxon>
        <taxon>Viridiplantae</taxon>
        <taxon>Streptophyta</taxon>
        <taxon>Embryophyta</taxon>
        <taxon>Tracheophyta</taxon>
        <taxon>Spermatophyta</taxon>
        <taxon>Magnoliopsida</taxon>
        <taxon>eudicotyledons</taxon>
        <taxon>Gunneridae</taxon>
        <taxon>Pentapetalae</taxon>
        <taxon>rosids</taxon>
        <taxon>malvids</taxon>
        <taxon>Malvales</taxon>
        <taxon>Malvaceae</taxon>
        <taxon>Malvoideae</taxon>
        <taxon>Gossypium</taxon>
    </lineage>
</organism>
<evidence type="ECO:0000313" key="2">
    <source>
        <dbReference type="EMBL" id="TYI28917.1"/>
    </source>
</evidence>